<proteinExistence type="predicted"/>
<evidence type="ECO:0000313" key="2">
    <source>
        <dbReference type="EMBL" id="CAE8726513.1"/>
    </source>
</evidence>
<dbReference type="AlphaFoldDB" id="A0A813LMD9"/>
<comment type="caution">
    <text evidence="2">The sequence shown here is derived from an EMBL/GenBank/DDBJ whole genome shotgun (WGS) entry which is preliminary data.</text>
</comment>
<protein>
    <submittedName>
        <fullName evidence="2">Uncharacterized protein</fullName>
    </submittedName>
</protein>
<feature type="compositionally biased region" description="Low complexity" evidence="1">
    <location>
        <begin position="280"/>
        <end position="294"/>
    </location>
</feature>
<feature type="compositionally biased region" description="Low complexity" evidence="1">
    <location>
        <begin position="103"/>
        <end position="120"/>
    </location>
</feature>
<dbReference type="Proteomes" id="UP000626109">
    <property type="component" value="Unassembled WGS sequence"/>
</dbReference>
<gene>
    <name evidence="2" type="ORF">PGLA2088_LOCUS44510</name>
</gene>
<sequence>MAEMLLEFVPALPAVEAAEGSEAAADVSVSAAAPQESAPAEQAPKRWFSIEGHLHLGLGLRLGAVYEEADLRRRCRGEKDKTQRLERCLVDPSLLKEVPAPSAPSAAKRGSSARSSAASGTQKQRGSSAAARDALDPQVAERVLKRQKVRLSFVTGQVVWNTSTVPPRPAQISAIAPEREDPFLICFLDQKPTEADFKVGDTVTVGTRPGVVIWDGRPTHSYAKLRWEDGTESSIIPLAHLQAQDASVDTDIFVSEAVLQPLSMSDLLPKAAPLAPSEAVSLPSPGGSSSSVGEGSRRPGPRGAGVEGLAAGQVAWAWSQNHPPWPVRLLFAACPAQIDGPNKFWQVRPLGGSRGDEVVDEQVPASQLFSFAAGDAKALSRVAGEAEEAHSQVMAEAAAAAAEVPHTKPADTMT</sequence>
<organism evidence="2 3">
    <name type="scientific">Polarella glacialis</name>
    <name type="common">Dinoflagellate</name>
    <dbReference type="NCBI Taxonomy" id="89957"/>
    <lineage>
        <taxon>Eukaryota</taxon>
        <taxon>Sar</taxon>
        <taxon>Alveolata</taxon>
        <taxon>Dinophyceae</taxon>
        <taxon>Suessiales</taxon>
        <taxon>Suessiaceae</taxon>
        <taxon>Polarella</taxon>
    </lineage>
</organism>
<accession>A0A813LMD9</accession>
<reference evidence="2" key="1">
    <citation type="submission" date="2021-02" db="EMBL/GenBank/DDBJ databases">
        <authorList>
            <person name="Dougan E. K."/>
            <person name="Rhodes N."/>
            <person name="Thang M."/>
            <person name="Chan C."/>
        </authorList>
    </citation>
    <scope>NUCLEOTIDE SEQUENCE</scope>
</reference>
<dbReference type="EMBL" id="CAJNNW010035235">
    <property type="protein sequence ID" value="CAE8726513.1"/>
    <property type="molecule type" value="Genomic_DNA"/>
</dbReference>
<name>A0A813LMD9_POLGL</name>
<evidence type="ECO:0000313" key="3">
    <source>
        <dbReference type="Proteomes" id="UP000626109"/>
    </source>
</evidence>
<evidence type="ECO:0000256" key="1">
    <source>
        <dbReference type="SAM" id="MobiDB-lite"/>
    </source>
</evidence>
<feature type="region of interest" description="Disordered" evidence="1">
    <location>
        <begin position="99"/>
        <end position="135"/>
    </location>
</feature>
<feature type="region of interest" description="Disordered" evidence="1">
    <location>
        <begin position="277"/>
        <end position="306"/>
    </location>
</feature>